<feature type="transmembrane region" description="Helical" evidence="1">
    <location>
        <begin position="121"/>
        <end position="138"/>
    </location>
</feature>
<feature type="transmembrane region" description="Helical" evidence="1">
    <location>
        <begin position="305"/>
        <end position="324"/>
    </location>
</feature>
<gene>
    <name evidence="2" type="ORF">HMPREF1071_02708</name>
</gene>
<dbReference type="InterPro" id="IPR049458">
    <property type="entry name" value="EpsG-like"/>
</dbReference>
<feature type="transmembrane region" description="Helical" evidence="1">
    <location>
        <begin position="92"/>
        <end position="109"/>
    </location>
</feature>
<protein>
    <recommendedName>
        <fullName evidence="4">EpsG family protein</fullName>
    </recommendedName>
</protein>
<dbReference type="AlphaFoldDB" id="I9T0J7"/>
<proteinExistence type="predicted"/>
<feature type="transmembrane region" description="Helical" evidence="1">
    <location>
        <begin position="250"/>
        <end position="269"/>
    </location>
</feature>
<feature type="transmembrane region" description="Helical" evidence="1">
    <location>
        <begin position="200"/>
        <end position="217"/>
    </location>
</feature>
<keyword evidence="1" id="KW-0472">Membrane</keyword>
<name>I9T0J7_9BACE</name>
<reference evidence="2 3" key="1">
    <citation type="submission" date="2012-02" db="EMBL/GenBank/DDBJ databases">
        <title>The Genome Sequence of Bacteroides salyersiae CL02T12C01.</title>
        <authorList>
            <consortium name="The Broad Institute Genome Sequencing Platform"/>
            <person name="Earl A."/>
            <person name="Ward D."/>
            <person name="Feldgarden M."/>
            <person name="Gevers D."/>
            <person name="Zitomersky N.L."/>
            <person name="Coyne M.J."/>
            <person name="Comstock L.E."/>
            <person name="Young S.K."/>
            <person name="Zeng Q."/>
            <person name="Gargeya S."/>
            <person name="Fitzgerald M."/>
            <person name="Haas B."/>
            <person name="Abouelleil A."/>
            <person name="Alvarado L."/>
            <person name="Arachchi H.M."/>
            <person name="Berlin A."/>
            <person name="Chapman S.B."/>
            <person name="Gearin G."/>
            <person name="Goldberg J."/>
            <person name="Griggs A."/>
            <person name="Gujja S."/>
            <person name="Hansen M."/>
            <person name="Heiman D."/>
            <person name="Howarth C."/>
            <person name="Larimer J."/>
            <person name="Lui A."/>
            <person name="MacDonald P.J.P."/>
            <person name="McCowen C."/>
            <person name="Montmayeur A."/>
            <person name="Murphy C."/>
            <person name="Neiman D."/>
            <person name="Pearson M."/>
            <person name="Priest M."/>
            <person name="Roberts A."/>
            <person name="Saif S."/>
            <person name="Shea T."/>
            <person name="Sisk P."/>
            <person name="Stolte C."/>
            <person name="Sykes S."/>
            <person name="Wortman J."/>
            <person name="Nusbaum C."/>
            <person name="Birren B."/>
        </authorList>
    </citation>
    <scope>NUCLEOTIDE SEQUENCE [LARGE SCALE GENOMIC DNA]</scope>
    <source>
        <strain evidence="2 3">CL02T12C01</strain>
    </source>
</reference>
<evidence type="ECO:0008006" key="4">
    <source>
        <dbReference type="Google" id="ProtNLM"/>
    </source>
</evidence>
<feature type="transmembrane region" description="Helical" evidence="1">
    <location>
        <begin position="27"/>
        <end position="44"/>
    </location>
</feature>
<feature type="transmembrane region" description="Helical" evidence="1">
    <location>
        <begin position="331"/>
        <end position="348"/>
    </location>
</feature>
<dbReference type="RefSeq" id="WP_007480600.1">
    <property type="nucleotide sequence ID" value="NZ_JH724308.1"/>
</dbReference>
<keyword evidence="1" id="KW-1133">Transmembrane helix</keyword>
<sequence length="366" mass="43119">MYVLLFFSLFTILLTHLESKGQLKNGMAIGFVIMTILAVIRYDYGNDYMNYYRSYLFIISHDFSFSIEKLTDIFREPGWTFINFLFKPFGESGFFIMVATLAIFQNWVYYRFVKGYVPIEYRWFAVFVYLFNTSLYILNMSMLRQGLTITMLVFCIPYILEKKWLKTALIFILFSTVHSSVKFLIPFAFFGFLKFSERRTWIIPAVYAVCFGVFVMSRDLIDQTLMLVSNVEEMQEYADTYIKDDVENSFKLGLGFIINSIPFVTAILFMLRSDASQEVKILVSLACVGSVISPFGQVTQIITRIAYYFQAVGVATIPIVYYWFKPIPRHLLIGIYIMIMMYSYWVFFHSPTWFDHYYNYTTLFSM</sequence>
<evidence type="ECO:0000313" key="2">
    <source>
        <dbReference type="EMBL" id="EIY62088.1"/>
    </source>
</evidence>
<dbReference type="OrthoDB" id="1099795at2"/>
<evidence type="ECO:0000313" key="3">
    <source>
        <dbReference type="Proteomes" id="UP000005150"/>
    </source>
</evidence>
<keyword evidence="1" id="KW-0812">Transmembrane</keyword>
<dbReference type="HOGENOM" id="CLU_755779_0_0_10"/>
<comment type="caution">
    <text evidence="2">The sequence shown here is derived from an EMBL/GenBank/DDBJ whole genome shotgun (WGS) entry which is preliminary data.</text>
</comment>
<dbReference type="PATRIC" id="fig|997887.3.peg.2815"/>
<keyword evidence="3" id="KW-1185">Reference proteome</keyword>
<feature type="transmembrane region" description="Helical" evidence="1">
    <location>
        <begin position="167"/>
        <end position="193"/>
    </location>
</feature>
<dbReference type="Proteomes" id="UP000005150">
    <property type="component" value="Unassembled WGS sequence"/>
</dbReference>
<accession>I9T0J7</accession>
<dbReference type="EMBL" id="AGXV01000032">
    <property type="protein sequence ID" value="EIY62088.1"/>
    <property type="molecule type" value="Genomic_DNA"/>
</dbReference>
<organism evidence="2 3">
    <name type="scientific">Bacteroides salyersiae CL02T12C01</name>
    <dbReference type="NCBI Taxonomy" id="997887"/>
    <lineage>
        <taxon>Bacteria</taxon>
        <taxon>Pseudomonadati</taxon>
        <taxon>Bacteroidota</taxon>
        <taxon>Bacteroidia</taxon>
        <taxon>Bacteroidales</taxon>
        <taxon>Bacteroidaceae</taxon>
        <taxon>Bacteroides</taxon>
    </lineage>
</organism>
<evidence type="ECO:0000256" key="1">
    <source>
        <dbReference type="SAM" id="Phobius"/>
    </source>
</evidence>
<dbReference type="Pfam" id="PF14897">
    <property type="entry name" value="EpsG"/>
    <property type="match status" value="1"/>
</dbReference>